<evidence type="ECO:0000313" key="1">
    <source>
        <dbReference type="Proteomes" id="UP000095286"/>
    </source>
</evidence>
<dbReference type="WBParaSite" id="RSKR_0000452800.1">
    <property type="protein sequence ID" value="RSKR_0000452800.1"/>
    <property type="gene ID" value="RSKR_0000452800"/>
</dbReference>
<dbReference type="Proteomes" id="UP000095286">
    <property type="component" value="Unplaced"/>
</dbReference>
<organism evidence="1 2">
    <name type="scientific">Rhabditophanes sp. KR3021</name>
    <dbReference type="NCBI Taxonomy" id="114890"/>
    <lineage>
        <taxon>Eukaryota</taxon>
        <taxon>Metazoa</taxon>
        <taxon>Ecdysozoa</taxon>
        <taxon>Nematoda</taxon>
        <taxon>Chromadorea</taxon>
        <taxon>Rhabditida</taxon>
        <taxon>Tylenchina</taxon>
        <taxon>Panagrolaimomorpha</taxon>
        <taxon>Strongyloidoidea</taxon>
        <taxon>Alloionematidae</taxon>
        <taxon>Rhabditophanes</taxon>
    </lineage>
</organism>
<protein>
    <submittedName>
        <fullName evidence="2">DUF148 domain-containing protein</fullName>
    </submittedName>
</protein>
<proteinExistence type="predicted"/>
<name>A0AC35TUV7_9BILA</name>
<accession>A0AC35TUV7</accession>
<sequence length="184" mass="20283">MQLQFVILALGFVASTMAYPIDQINIDVPSAEIIAEFQYGPYELVHNLTIQAKKGVRSIFENRDQTVASQVAALDAYFASPGVTAADKTVYANYKKQINGKEEKEFAKVEAAYAAESSKLTASQKALYEALKVIYLNKSLTIKKSEDDIRNTKAKYSEIDNYAIDSLIIGAIYSGTKETFNIAA</sequence>
<evidence type="ECO:0000313" key="2">
    <source>
        <dbReference type="WBParaSite" id="RSKR_0000452800.1"/>
    </source>
</evidence>
<reference evidence="2" key="1">
    <citation type="submission" date="2016-11" db="UniProtKB">
        <authorList>
            <consortium name="WormBaseParasite"/>
        </authorList>
    </citation>
    <scope>IDENTIFICATION</scope>
    <source>
        <strain evidence="2">KR3021</strain>
    </source>
</reference>